<keyword evidence="32" id="KW-0325">Glycoprotein</keyword>
<proteinExistence type="inferred from homology"/>
<dbReference type="Pfam" id="PF01561">
    <property type="entry name" value="Hanta_Gc_N"/>
    <property type="match status" value="1"/>
</dbReference>
<keyword evidence="19" id="KW-0479">Metal-binding</keyword>
<keyword evidence="12" id="KW-1168">Fusion of virus membrane with host membrane</keyword>
<keyword evidence="34" id="KW-0899">Viral immunoevasion</keyword>
<dbReference type="Proteomes" id="UP000121383">
    <property type="component" value="Genome"/>
</dbReference>
<evidence type="ECO:0000256" key="7">
    <source>
        <dbReference type="ARBA" id="ARBA00004426"/>
    </source>
</evidence>
<dbReference type="GO" id="GO:0019062">
    <property type="term" value="P:virion attachment to host cell"/>
    <property type="evidence" value="ECO:0007669"/>
    <property type="project" value="UniProtKB-KW"/>
</dbReference>
<evidence type="ECO:0000256" key="24">
    <source>
        <dbReference type="ARBA" id="ARBA00022812"/>
    </source>
</evidence>
<dbReference type="GO" id="GO:0044178">
    <property type="term" value="C:host cell Golgi membrane"/>
    <property type="evidence" value="ECO:0007669"/>
    <property type="project" value="UniProtKB-SubCell"/>
</dbReference>
<dbReference type="Pfam" id="PF20679">
    <property type="entry name" value="Hanta_Gn-B"/>
    <property type="match status" value="1"/>
</dbReference>
<evidence type="ECO:0000256" key="5">
    <source>
        <dbReference type="ARBA" id="ARBA00004381"/>
    </source>
</evidence>
<keyword evidence="11" id="KW-1113">Inhibition of host RLR pathway by virus</keyword>
<keyword evidence="23" id="KW-1161">Viral attachment to host cell</keyword>
<evidence type="ECO:0000256" key="29">
    <source>
        <dbReference type="ARBA" id="ARBA00023136"/>
    </source>
</evidence>
<keyword evidence="15" id="KW-1162">Viral penetration into host cytoplasm</keyword>
<keyword evidence="13" id="KW-1170">Fusion of virus membrane with host endosomal membrane</keyword>
<keyword evidence="27" id="KW-1043">Host membrane</keyword>
<evidence type="ECO:0000256" key="31">
    <source>
        <dbReference type="ARBA" id="ARBA00023157"/>
    </source>
</evidence>
<evidence type="ECO:0000256" key="14">
    <source>
        <dbReference type="ARBA" id="ARBA00022581"/>
    </source>
</evidence>
<dbReference type="InterPro" id="IPR048790">
    <property type="entry name" value="Gn-B_hanta"/>
</dbReference>
<keyword evidence="18 37" id="KW-0812">Transmembrane</keyword>
<dbReference type="GO" id="GO:0044167">
    <property type="term" value="C:host cell endoplasmic reticulum membrane"/>
    <property type="evidence" value="ECO:0007669"/>
    <property type="project" value="UniProtKB-SubCell"/>
</dbReference>
<evidence type="ECO:0000313" key="39">
    <source>
        <dbReference type="EMBL" id="AEA11485.1"/>
    </source>
</evidence>
<evidence type="ECO:0000256" key="27">
    <source>
        <dbReference type="ARBA" id="ARBA00022870"/>
    </source>
</evidence>
<dbReference type="GO" id="GO:0007165">
    <property type="term" value="P:signal transduction"/>
    <property type="evidence" value="ECO:0007669"/>
    <property type="project" value="InterPro"/>
</dbReference>
<evidence type="ECO:0000256" key="16">
    <source>
        <dbReference type="ARBA" id="ARBA00022632"/>
    </source>
</evidence>
<keyword evidence="35" id="KW-1160">Virus entry into host cell</keyword>
<evidence type="ECO:0000256" key="2">
    <source>
        <dbReference type="ARBA" id="ARBA00004181"/>
    </source>
</evidence>
<evidence type="ECO:0000256" key="11">
    <source>
        <dbReference type="ARBA" id="ARBA00022482"/>
    </source>
</evidence>
<evidence type="ECO:0000256" key="35">
    <source>
        <dbReference type="ARBA" id="ARBA00023296"/>
    </source>
</evidence>
<dbReference type="Gene3D" id="1.10.8.1320">
    <property type="match status" value="1"/>
</dbReference>
<feature type="transmembrane region" description="Helical" evidence="37">
    <location>
        <begin position="629"/>
        <end position="648"/>
    </location>
</feature>
<evidence type="ECO:0000259" key="38">
    <source>
        <dbReference type="PROSITE" id="PS51056"/>
    </source>
</evidence>
<comment type="subcellular location">
    <subcellularLocation>
        <location evidence="4">Host Golgi apparatus membrane</location>
        <topology evidence="4">Multi-pass membrane protein</topology>
    </subcellularLocation>
    <subcellularLocation>
        <location evidence="3">Host Golgi apparatus membrane</location>
        <topology evidence="3">Single-pass type I membrane protein</topology>
    </subcellularLocation>
    <subcellularLocation>
        <location evidence="7">Host cell surface</location>
    </subcellularLocation>
    <subcellularLocation>
        <location evidence="1">Host endoplasmic reticulum membrane</location>
        <topology evidence="1">Multi-pass membrane protein</topology>
    </subcellularLocation>
    <subcellularLocation>
        <location evidence="8">Host endoplasmic reticulum membrane</location>
        <topology evidence="8">Single-pass type I membrane protein</topology>
    </subcellularLocation>
    <subcellularLocation>
        <location evidence="2">Host mitochondrion</location>
    </subcellularLocation>
    <subcellularLocation>
        <location evidence="6">Virion membrane</location>
        <topology evidence="6">Multi-pass membrane protein</topology>
    </subcellularLocation>
    <subcellularLocation>
        <location evidence="5">Virion membrane</location>
        <topology evidence="5">Single-pass membrane protein</topology>
    </subcellularLocation>
</comment>
<dbReference type="GO" id="GO:0046718">
    <property type="term" value="P:symbiont entry into host cell"/>
    <property type="evidence" value="ECO:0007669"/>
    <property type="project" value="UniProtKB-KW"/>
</dbReference>
<keyword evidence="17" id="KW-1110">Inhibition of host TRAFs by virus</keyword>
<evidence type="ECO:0000256" key="17">
    <source>
        <dbReference type="ARBA" id="ARBA00022647"/>
    </source>
</evidence>
<reference evidence="39 40" key="1">
    <citation type="journal article" date="2011" name="J. Virol.">
        <title>Shared ancestry between a newfound mole-borne hantavirus and hantaviruses harbored by cricetid rodents.</title>
        <authorList>
            <person name="Kang H.J."/>
            <person name="Bennett S.N."/>
            <person name="Hope A.G."/>
            <person name="Cook J.A."/>
            <person name="Yanagihara R."/>
        </authorList>
    </citation>
    <scope>NUCLEOTIDE SEQUENCE [LARGE SCALE GENOMIC DNA]</scope>
    <source>
        <strain evidence="39">MSB57412</strain>
    </source>
</reference>
<dbReference type="RefSeq" id="YP_009507826.1">
    <property type="nucleotide sequence ID" value="NC_038694.1"/>
</dbReference>
<dbReference type="InterPro" id="IPR012316">
    <property type="entry name" value="ITAM_motif_hantavir-typ"/>
</dbReference>
<evidence type="ECO:0000256" key="28">
    <source>
        <dbReference type="ARBA" id="ARBA00022989"/>
    </source>
</evidence>
<evidence type="ECO:0000256" key="13">
    <source>
        <dbReference type="ARBA" id="ARBA00022510"/>
    </source>
</evidence>
<keyword evidence="16" id="KW-1090">Inhibition of host innate immune response by virus</keyword>
<name>G0WJH7_9VIRU</name>
<evidence type="ECO:0000256" key="8">
    <source>
        <dbReference type="ARBA" id="ARBA00004482"/>
    </source>
</evidence>
<keyword evidence="24" id="KW-1040">Host Golgi apparatus</keyword>
<evidence type="ECO:0000256" key="12">
    <source>
        <dbReference type="ARBA" id="ARBA00022506"/>
    </source>
</evidence>
<evidence type="ECO:0000256" key="36">
    <source>
        <dbReference type="ARBA" id="ARBA00031199"/>
    </source>
</evidence>
<dbReference type="GO" id="GO:0008270">
    <property type="term" value="F:zinc ion binding"/>
    <property type="evidence" value="ECO:0007669"/>
    <property type="project" value="UniProtKB-KW"/>
</dbReference>
<keyword evidence="40" id="KW-1185">Reference proteome</keyword>
<keyword evidence="28 37" id="KW-1133">Transmembrane helix</keyword>
<evidence type="ECO:0000256" key="26">
    <source>
        <dbReference type="ARBA" id="ARBA00022844"/>
    </source>
</evidence>
<evidence type="ECO:0000256" key="33">
    <source>
        <dbReference type="ARBA" id="ARBA00023184"/>
    </source>
</evidence>
<keyword evidence="22" id="KW-0863">Zinc-finger</keyword>
<dbReference type="GO" id="GO:0039527">
    <property type="term" value="P:symbiont-mediated suppression of host TRAF-mediated signal transduction"/>
    <property type="evidence" value="ECO:0007669"/>
    <property type="project" value="UniProtKB-KW"/>
</dbReference>
<feature type="transmembrane region" description="Helical" evidence="37">
    <location>
        <begin position="1107"/>
        <end position="1130"/>
    </location>
</feature>
<dbReference type="GO" id="GO:0055036">
    <property type="term" value="C:virion membrane"/>
    <property type="evidence" value="ECO:0007669"/>
    <property type="project" value="UniProtKB-SubCell"/>
</dbReference>
<keyword evidence="30" id="KW-1045">Host mitochondrion</keyword>
<evidence type="ECO:0000256" key="22">
    <source>
        <dbReference type="ARBA" id="ARBA00022771"/>
    </source>
</evidence>
<keyword evidence="31" id="KW-1015">Disulfide bond</keyword>
<dbReference type="InterPro" id="IPR002532">
    <property type="entry name" value="Hanta_Gc_N"/>
</dbReference>
<keyword evidence="25" id="KW-0862">Zinc</keyword>
<evidence type="ECO:0000256" key="4">
    <source>
        <dbReference type="ARBA" id="ARBA00004252"/>
    </source>
</evidence>
<evidence type="ECO:0000256" key="20">
    <source>
        <dbReference type="ARBA" id="ARBA00022729"/>
    </source>
</evidence>
<dbReference type="InterPro" id="IPR002534">
    <property type="entry name" value="Hanta_Gn-H"/>
</dbReference>
<dbReference type="EMBL" id="HM015219">
    <property type="protein sequence ID" value="AEA11485.1"/>
    <property type="molecule type" value="Viral_cRNA"/>
</dbReference>
<evidence type="ECO:0000256" key="21">
    <source>
        <dbReference type="ARBA" id="ARBA00022737"/>
    </source>
</evidence>
<organism evidence="39 40">
    <name type="scientific">Rockport virus</name>
    <dbReference type="NCBI Taxonomy" id="1001080"/>
    <lineage>
        <taxon>Viruses</taxon>
        <taxon>Riboviria</taxon>
        <taxon>Orthornavirae</taxon>
        <taxon>Negarnaviricota</taxon>
        <taxon>Polyploviricotina</taxon>
        <taxon>Bunyaviricetes</taxon>
        <taxon>Elliovirales</taxon>
        <taxon>Hantaviridae</taxon>
        <taxon>Mammantavirinae</taxon>
        <taxon>Orthohantavirus</taxon>
        <taxon>Orthohantavirus rockportense</taxon>
    </lineage>
</organism>
<dbReference type="Pfam" id="PF01567">
    <property type="entry name" value="Hanta_Gn-H"/>
    <property type="match status" value="1"/>
</dbReference>
<evidence type="ECO:0000256" key="10">
    <source>
        <dbReference type="ARBA" id="ARBA00015294"/>
    </source>
</evidence>
<keyword evidence="29 37" id="KW-0472">Membrane</keyword>
<evidence type="ECO:0000256" key="34">
    <source>
        <dbReference type="ARBA" id="ARBA00023280"/>
    </source>
</evidence>
<comment type="similarity">
    <text evidence="9">Belongs to the hantavirus envelope glycoprotein family.</text>
</comment>
<keyword evidence="26" id="KW-0946">Virion</keyword>
<evidence type="ECO:0000256" key="19">
    <source>
        <dbReference type="ARBA" id="ARBA00022723"/>
    </source>
</evidence>
<keyword evidence="20" id="KW-0732">Signal</keyword>
<evidence type="ECO:0000256" key="15">
    <source>
        <dbReference type="ARBA" id="ARBA00022595"/>
    </source>
</evidence>
<evidence type="ECO:0000256" key="6">
    <source>
        <dbReference type="ARBA" id="ARBA00004385"/>
    </source>
</evidence>
<sequence>MYTLYLLLYFYQVIIISSRNLIELKLQCPHASHAQHNFVVGYTELVPVSITKVTSMSVDSSCNFDLQQNPNVIQKVTKWTWAKKSSTTGQTNADSTTYQSETTEASLKGICANLILDIHNHISKKTIACYDLSCNQTHCQPTLYVISPNSVCMDVRNCIIGVGDQKIMVVFEKTYCITGLLIEGICFNPLQTLLTGYASQSYSVITVPVTCFLHPKKTNSNPMKLATELEKLRGKTDCSTNNFQGYYICFLGGYSEPLLLPKSEDHRSAEILSKIVIHYHGEDHDIKSYEFSSFRIIGSLTGKVPHTESSDNVQGISYSGPPLYTSLGVLAAKDTPNYVWTNGIIFNSNHSTCEKKVLPITWTGYVTLPGKIEKTSSCNIFCTLAGPGADCEAYSEMGIFNLSSTTCLINRMHRFRGAEQQIKFLCQRIDSDIVVYCNGQRKIITTKTLVIGQCIYTFTSIFSIIPSVAHSLAVELCVPGLHGWATVMLVMTFCFGWLLIPTFTFIILRFLYILTYGCSRYNSEAKFKAVLEKVKVEYQKTMGSMVCDICHYECEIAKELDSHKKSCVNGHCPYCMNATEATETALQSHFKVCKLTSRFQENLKKSLVPSEQRKGCYRTLVVFRYKSRCYVGLTWCLLLLIELIIWAASAEPVLKERGWTDTAHGVGIIPLKSDLELDFSLYSSATFTYKRQLQNPANTEEIVPFQFDVDSQVIHAEIQPLGHWMDGKLNLKTAFHCYGACAKYTYPWQTSHCFFEKDYQYETGWGCNPSDCPGVGTGCTACGIYIDKLKPVARAYRIISLSYSRKICVQLGTETTCKVISANDCLVSNNIKVCIIGTVTKFSAGDTIVFLGPFESGGIIFKQWCTTTCNFGDPGDIMSNADGIKCPEHNGSFRKKCAFATTPLCEYTGNTISGYKRMLATKDSFQSFNLTSVHDTVNSLEWIDPDSSLKDHLNLILNRDLSFQDLTDNPCKVDIVTLSVDGAWGSGIGFTLQCAVSLTECSTFMTSIKACDMAMCYGSSSVTLSRGQNTVKVTGKGGHSGSSFKCCHNEKCSEKGLIAAAPHLDRVSGVGELSSNKVFDDGAPQCGIKCWFVKSGEWLYGILNGNWIVFLVLFVILLLSLFLFSVFCPVRKHKSN</sequence>
<evidence type="ECO:0000256" key="1">
    <source>
        <dbReference type="ARBA" id="ARBA00004153"/>
    </source>
</evidence>
<evidence type="ECO:0000256" key="9">
    <source>
        <dbReference type="ARBA" id="ARBA00005839"/>
    </source>
</evidence>
<dbReference type="GeneID" id="37618943"/>
<keyword evidence="21" id="KW-0677">Repeat</keyword>
<accession>G0WJH7</accession>
<feature type="transmembrane region" description="Helical" evidence="37">
    <location>
        <begin position="481"/>
        <end position="512"/>
    </location>
</feature>
<dbReference type="InterPro" id="IPR048791">
    <property type="entry name" value="Gc_C_bunya"/>
</dbReference>
<evidence type="ECO:0000256" key="30">
    <source>
        <dbReference type="ARBA" id="ARBA00023147"/>
    </source>
</evidence>
<dbReference type="PROSITE" id="PS51056">
    <property type="entry name" value="ITAM_2"/>
    <property type="match status" value="1"/>
</dbReference>
<dbReference type="GO" id="GO:0039654">
    <property type="term" value="P:fusion of virus membrane with host endosome membrane"/>
    <property type="evidence" value="ECO:0007669"/>
    <property type="project" value="UniProtKB-KW"/>
</dbReference>
<dbReference type="GO" id="GO:0052170">
    <property type="term" value="P:symbiont-mediated suppression of host innate immune response"/>
    <property type="evidence" value="ECO:0007669"/>
    <property type="project" value="UniProtKB-KW"/>
</dbReference>
<feature type="domain" description="ITAM" evidence="38">
    <location>
        <begin position="613"/>
        <end position="636"/>
    </location>
</feature>
<dbReference type="GO" id="GO:0033650">
    <property type="term" value="C:host cell mitochondrion"/>
    <property type="evidence" value="ECO:0007669"/>
    <property type="project" value="UniProtKB-SubCell"/>
</dbReference>
<evidence type="ECO:0000256" key="37">
    <source>
        <dbReference type="SAM" id="Phobius"/>
    </source>
</evidence>
<keyword evidence="14" id="KW-0945">Host-virus interaction</keyword>
<dbReference type="KEGG" id="vg:37618943"/>
<evidence type="ECO:0000256" key="18">
    <source>
        <dbReference type="ARBA" id="ARBA00022692"/>
    </source>
</evidence>
<protein>
    <recommendedName>
        <fullName evidence="10">Envelopment polyprotein</fullName>
    </recommendedName>
    <alternativeName>
        <fullName evidence="36">M polyprotein</fullName>
    </alternativeName>
</protein>
<keyword evidence="33" id="KW-1038">Host endoplasmic reticulum</keyword>
<evidence type="ECO:0000256" key="23">
    <source>
        <dbReference type="ARBA" id="ARBA00022804"/>
    </source>
</evidence>
<evidence type="ECO:0000313" key="40">
    <source>
        <dbReference type="Proteomes" id="UP000121383"/>
    </source>
</evidence>
<evidence type="ECO:0000256" key="3">
    <source>
        <dbReference type="ARBA" id="ARBA00004244"/>
    </source>
</evidence>
<dbReference type="Pfam" id="PF20682">
    <property type="entry name" value="Hanta_Gc_C"/>
    <property type="match status" value="1"/>
</dbReference>
<evidence type="ECO:0000256" key="32">
    <source>
        <dbReference type="ARBA" id="ARBA00023180"/>
    </source>
</evidence>
<dbReference type="GO" id="GO:0044228">
    <property type="term" value="C:host cell surface"/>
    <property type="evidence" value="ECO:0007669"/>
    <property type="project" value="UniProtKB-SubCell"/>
</dbReference>
<evidence type="ECO:0000256" key="25">
    <source>
        <dbReference type="ARBA" id="ARBA00022833"/>
    </source>
</evidence>